<gene>
    <name evidence="1" type="ORF">U2I54_21140</name>
</gene>
<sequence length="50" mass="5632">MKQWNKMYLKQSKVMLPEGNRSLPAPILASALKNIHSLGFTFSSELLQAI</sequence>
<dbReference type="RefSeq" id="WP_374218950.1">
    <property type="nucleotide sequence ID" value="NZ_JAXOVW010000067.1"/>
</dbReference>
<reference evidence="2" key="1">
    <citation type="submission" date="2023-11" db="EMBL/GenBank/DDBJ databases">
        <title>Genome Sequence of Bacillus pseudomycoides stain BUPM19.</title>
        <authorList>
            <person name="Farhat A."/>
        </authorList>
    </citation>
    <scope>NUCLEOTIDE SEQUENCE [LARGE SCALE GENOMIC DNA]</scope>
    <source>
        <strain evidence="2">BUPM19</strain>
    </source>
</reference>
<evidence type="ECO:0000313" key="1">
    <source>
        <dbReference type="EMBL" id="MDZ5609500.1"/>
    </source>
</evidence>
<dbReference type="Proteomes" id="UP001291930">
    <property type="component" value="Unassembled WGS sequence"/>
</dbReference>
<dbReference type="EMBL" id="JAXOVW010000067">
    <property type="protein sequence ID" value="MDZ5609500.1"/>
    <property type="molecule type" value="Genomic_DNA"/>
</dbReference>
<proteinExistence type="predicted"/>
<comment type="caution">
    <text evidence="1">The sequence shown here is derived from an EMBL/GenBank/DDBJ whole genome shotgun (WGS) entry which is preliminary data.</text>
</comment>
<organism evidence="1 2">
    <name type="scientific">Bacillus bingmayongensis</name>
    <dbReference type="NCBI Taxonomy" id="1150157"/>
    <lineage>
        <taxon>Bacteria</taxon>
        <taxon>Bacillati</taxon>
        <taxon>Bacillota</taxon>
        <taxon>Bacilli</taxon>
        <taxon>Bacillales</taxon>
        <taxon>Bacillaceae</taxon>
        <taxon>Bacillus</taxon>
    </lineage>
</organism>
<name>A0ABU5K1G0_9BACI</name>
<protein>
    <submittedName>
        <fullName evidence="1">Uncharacterized protein</fullName>
    </submittedName>
</protein>
<keyword evidence="2" id="KW-1185">Reference proteome</keyword>
<accession>A0ABU5K1G0</accession>
<evidence type="ECO:0000313" key="2">
    <source>
        <dbReference type="Proteomes" id="UP001291930"/>
    </source>
</evidence>